<dbReference type="OrthoDB" id="407325at2759"/>
<reference evidence="2" key="1">
    <citation type="journal article" date="2021" name="Sci. Rep.">
        <title>Diploid genomic architecture of Nitzschia inconspicua, an elite biomass production diatom.</title>
        <authorList>
            <person name="Oliver A."/>
            <person name="Podell S."/>
            <person name="Pinowska A."/>
            <person name="Traller J.C."/>
            <person name="Smith S.R."/>
            <person name="McClure R."/>
            <person name="Beliaev A."/>
            <person name="Bohutskyi P."/>
            <person name="Hill E.A."/>
            <person name="Rabines A."/>
            <person name="Zheng H."/>
            <person name="Allen L.Z."/>
            <person name="Kuo A."/>
            <person name="Grigoriev I.V."/>
            <person name="Allen A.E."/>
            <person name="Hazlebeck D."/>
            <person name="Allen E.E."/>
        </authorList>
    </citation>
    <scope>NUCLEOTIDE SEQUENCE</scope>
    <source>
        <strain evidence="2">Hildebrandi</strain>
    </source>
</reference>
<dbReference type="AlphaFoldDB" id="A0A9K3L1Z0"/>
<dbReference type="Proteomes" id="UP000693970">
    <property type="component" value="Unassembled WGS sequence"/>
</dbReference>
<dbReference type="EMBL" id="JAGRRH010000016">
    <property type="protein sequence ID" value="KAG7354139.1"/>
    <property type="molecule type" value="Genomic_DNA"/>
</dbReference>
<comment type="caution">
    <text evidence="2">The sequence shown here is derived from an EMBL/GenBank/DDBJ whole genome shotgun (WGS) entry which is preliminary data.</text>
</comment>
<keyword evidence="2" id="KW-0808">Transferase</keyword>
<feature type="region of interest" description="Disordered" evidence="1">
    <location>
        <begin position="45"/>
        <end position="66"/>
    </location>
</feature>
<accession>A0A9K3L1Z0</accession>
<sequence length="299" mass="33681">MEVLSNSQSVVIDKEDDDNFDAVDVWLSRGEFLRKLRQLEQEDEAERLQAAEADDEGNESNDQGCSTDSCTLDYPYFLQTNSKRNIYDDYKHVNYTHVNLGLFGNATEPLVLQQDRHVGKGGLIWDAGYILADTLIQRKEWSLLGDKPQRVLELGAGTGVTGLMLAQAFSLAQVHLTDLPQLQPLLETNLVQNKLENATCGVLEWGKAAVSNEKYDVILGADVVAGIYSAPALLKTLYDQSHENTHIYLSTRDRLSGIMDDFCQQLRERFEVVEKRMPCSDNRNPTVYIVHITGKRRAQ</sequence>
<dbReference type="PANTHER" id="PTHR14614">
    <property type="entry name" value="HEPATOCELLULAR CARCINOMA-ASSOCIATED ANTIGEN"/>
    <property type="match status" value="1"/>
</dbReference>
<evidence type="ECO:0000256" key="1">
    <source>
        <dbReference type="SAM" id="MobiDB-lite"/>
    </source>
</evidence>
<organism evidence="2 3">
    <name type="scientific">Nitzschia inconspicua</name>
    <dbReference type="NCBI Taxonomy" id="303405"/>
    <lineage>
        <taxon>Eukaryota</taxon>
        <taxon>Sar</taxon>
        <taxon>Stramenopiles</taxon>
        <taxon>Ochrophyta</taxon>
        <taxon>Bacillariophyta</taxon>
        <taxon>Bacillariophyceae</taxon>
        <taxon>Bacillariophycidae</taxon>
        <taxon>Bacillariales</taxon>
        <taxon>Bacillariaceae</taxon>
        <taxon>Nitzschia</taxon>
    </lineage>
</organism>
<dbReference type="GO" id="GO:0032259">
    <property type="term" value="P:methylation"/>
    <property type="evidence" value="ECO:0007669"/>
    <property type="project" value="UniProtKB-KW"/>
</dbReference>
<reference evidence="2" key="2">
    <citation type="submission" date="2021-04" db="EMBL/GenBank/DDBJ databases">
        <authorList>
            <person name="Podell S."/>
        </authorList>
    </citation>
    <scope>NUCLEOTIDE SEQUENCE</scope>
    <source>
        <strain evidence="2">Hildebrandi</strain>
    </source>
</reference>
<proteinExistence type="predicted"/>
<gene>
    <name evidence="2" type="ORF">IV203_003495</name>
</gene>
<protein>
    <submittedName>
        <fullName evidence="2">Lysine methyltransferase</fullName>
    </submittedName>
</protein>
<dbReference type="Pfam" id="PF10294">
    <property type="entry name" value="Methyltransf_16"/>
    <property type="match status" value="1"/>
</dbReference>
<keyword evidence="2" id="KW-0489">Methyltransferase</keyword>
<keyword evidence="3" id="KW-1185">Reference proteome</keyword>
<name>A0A9K3L1Z0_9STRA</name>
<dbReference type="GO" id="GO:0008168">
    <property type="term" value="F:methyltransferase activity"/>
    <property type="evidence" value="ECO:0007669"/>
    <property type="project" value="UniProtKB-KW"/>
</dbReference>
<dbReference type="PANTHER" id="PTHR14614:SF109">
    <property type="entry name" value="RIBOSOMAL LYSINE N-METHYLTRANSFERASE 5"/>
    <property type="match status" value="1"/>
</dbReference>
<dbReference type="InterPro" id="IPR019410">
    <property type="entry name" value="Methyltransf_16"/>
</dbReference>
<evidence type="ECO:0000313" key="2">
    <source>
        <dbReference type="EMBL" id="KAG7354139.1"/>
    </source>
</evidence>
<evidence type="ECO:0000313" key="3">
    <source>
        <dbReference type="Proteomes" id="UP000693970"/>
    </source>
</evidence>